<dbReference type="Gene3D" id="3.30.465.10">
    <property type="match status" value="1"/>
</dbReference>
<comment type="caution">
    <text evidence="6">The sequence shown here is derived from an EMBL/GenBank/DDBJ whole genome shotgun (WGS) entry which is preliminary data.</text>
</comment>
<reference evidence="6 7" key="1">
    <citation type="submission" date="2024-01" db="EMBL/GenBank/DDBJ databases">
        <title>A draft genome for the cacao thread blight pathogen Marasmiellus scandens.</title>
        <authorList>
            <person name="Baruah I.K."/>
            <person name="Leung J."/>
            <person name="Bukari Y."/>
            <person name="Amoako-Attah I."/>
            <person name="Meinhardt L.W."/>
            <person name="Bailey B.A."/>
            <person name="Cohen S.P."/>
        </authorList>
    </citation>
    <scope>NUCLEOTIDE SEQUENCE [LARGE SCALE GENOMIC DNA]</scope>
    <source>
        <strain evidence="6 7">GH-19</strain>
    </source>
</reference>
<proteinExistence type="inferred from homology"/>
<evidence type="ECO:0000256" key="2">
    <source>
        <dbReference type="ARBA" id="ARBA00022630"/>
    </source>
</evidence>
<protein>
    <recommendedName>
        <fullName evidence="5">FAD-binding PCMH-type domain-containing protein</fullName>
    </recommendedName>
</protein>
<dbReference type="InterPro" id="IPR016166">
    <property type="entry name" value="FAD-bd_PCMH"/>
</dbReference>
<evidence type="ECO:0000256" key="3">
    <source>
        <dbReference type="ARBA" id="ARBA00022827"/>
    </source>
</evidence>
<dbReference type="Proteomes" id="UP001498398">
    <property type="component" value="Unassembled WGS sequence"/>
</dbReference>
<organism evidence="6 7">
    <name type="scientific">Marasmiellus scandens</name>
    <dbReference type="NCBI Taxonomy" id="2682957"/>
    <lineage>
        <taxon>Eukaryota</taxon>
        <taxon>Fungi</taxon>
        <taxon>Dikarya</taxon>
        <taxon>Basidiomycota</taxon>
        <taxon>Agaricomycotina</taxon>
        <taxon>Agaricomycetes</taxon>
        <taxon>Agaricomycetidae</taxon>
        <taxon>Agaricales</taxon>
        <taxon>Marasmiineae</taxon>
        <taxon>Omphalotaceae</taxon>
        <taxon>Marasmiellus</taxon>
    </lineage>
</organism>
<keyword evidence="7" id="KW-1185">Reference proteome</keyword>
<dbReference type="InterPro" id="IPR016169">
    <property type="entry name" value="FAD-bd_PCMH_sub2"/>
</dbReference>
<dbReference type="InterPro" id="IPR036318">
    <property type="entry name" value="FAD-bd_PCMH-like_sf"/>
</dbReference>
<dbReference type="PROSITE" id="PS51387">
    <property type="entry name" value="FAD_PCMH"/>
    <property type="match status" value="1"/>
</dbReference>
<name>A0ABR1K8M9_9AGAR</name>
<dbReference type="InterPro" id="IPR006094">
    <property type="entry name" value="Oxid_FAD_bind_N"/>
</dbReference>
<sequence>MSSVVANVGYPTQQALDIETRIAVEQCCSEIAQRWPTLVSSDPRNHYYAVQQADMRPKCCFTPLFSADVASVVRLLNKYNCPFAVRSGGHGVWAGQSNIEGGIVIDLSKMRDIQIDSGQSLVRIQPGATWEEVFKMLDPQNITVAAGRVSSVGVGGFLMGGGVSFISYERGFASDNIVNYEIVLADGTTVEANANCHSELYWALKLGSTNYGIVTRFDVRAYPAAPQIWAGVHVYSLSDKEFQRPLLKRYLSYINDLSVDPKMAGLININGHTQVMALIRIYLEPENSDLSPYTSIPPIADTMAYTTNAPFIKSIEGVCGINKRVSWFTITVSAELALMEEYIARTQAEAASFGEKYGAELYTTQQPINKRWIAASKGSPVHSVLAEKDEDLILVLWYALWDNPANDTLIDDAVVAFGESAEELARQRGLLNGFVYLNYANQRQKVYERSVSKDNLAKMINIREKYDKENVFGRLWRGGYKLPEAL</sequence>
<feature type="domain" description="FAD-binding PCMH-type" evidence="5">
    <location>
        <begin position="53"/>
        <end position="224"/>
    </location>
</feature>
<evidence type="ECO:0000256" key="1">
    <source>
        <dbReference type="ARBA" id="ARBA00005466"/>
    </source>
</evidence>
<evidence type="ECO:0000313" key="6">
    <source>
        <dbReference type="EMBL" id="KAK7473211.1"/>
    </source>
</evidence>
<comment type="similarity">
    <text evidence="1">Belongs to the oxygen-dependent FAD-linked oxidoreductase family.</text>
</comment>
<accession>A0ABR1K8M9</accession>
<dbReference type="SUPFAM" id="SSF56176">
    <property type="entry name" value="FAD-binding/transporter-associated domain-like"/>
    <property type="match status" value="1"/>
</dbReference>
<evidence type="ECO:0000256" key="4">
    <source>
        <dbReference type="ARBA" id="ARBA00023002"/>
    </source>
</evidence>
<keyword evidence="4" id="KW-0560">Oxidoreductase</keyword>
<keyword evidence="3" id="KW-0274">FAD</keyword>
<gene>
    <name evidence="6" type="ORF">VKT23_001309</name>
</gene>
<dbReference type="Pfam" id="PF01565">
    <property type="entry name" value="FAD_binding_4"/>
    <property type="match status" value="1"/>
</dbReference>
<dbReference type="InterPro" id="IPR050416">
    <property type="entry name" value="FAD-linked_Oxidoreductase"/>
</dbReference>
<dbReference type="EMBL" id="JBANRG010000001">
    <property type="protein sequence ID" value="KAK7473211.1"/>
    <property type="molecule type" value="Genomic_DNA"/>
</dbReference>
<keyword evidence="2" id="KW-0285">Flavoprotein</keyword>
<dbReference type="PANTHER" id="PTHR42973:SF13">
    <property type="entry name" value="FAD-BINDING PCMH-TYPE DOMAIN-CONTAINING PROTEIN"/>
    <property type="match status" value="1"/>
</dbReference>
<dbReference type="PANTHER" id="PTHR42973">
    <property type="entry name" value="BINDING OXIDOREDUCTASE, PUTATIVE (AFU_ORTHOLOGUE AFUA_1G17690)-RELATED"/>
    <property type="match status" value="1"/>
</dbReference>
<evidence type="ECO:0000259" key="5">
    <source>
        <dbReference type="PROSITE" id="PS51387"/>
    </source>
</evidence>
<evidence type="ECO:0000313" key="7">
    <source>
        <dbReference type="Proteomes" id="UP001498398"/>
    </source>
</evidence>